<dbReference type="GO" id="GO:0032267">
    <property type="term" value="F:tRNA(Ile)-lysidine synthase activity"/>
    <property type="evidence" value="ECO:0007669"/>
    <property type="project" value="UniProtKB-EC"/>
</dbReference>
<dbReference type="Pfam" id="PF01171">
    <property type="entry name" value="ATP_bind_3"/>
    <property type="match status" value="1"/>
</dbReference>
<keyword evidence="1 6" id="KW-0436">Ligase</keyword>
<dbReference type="GO" id="GO:0006400">
    <property type="term" value="P:tRNA modification"/>
    <property type="evidence" value="ECO:0007669"/>
    <property type="project" value="UniProtKB-UniRule"/>
</dbReference>
<dbReference type="NCBIfam" id="TIGR02432">
    <property type="entry name" value="lysidine_TilS_N"/>
    <property type="match status" value="1"/>
</dbReference>
<evidence type="ECO:0000256" key="5">
    <source>
        <dbReference type="ARBA" id="ARBA00048539"/>
    </source>
</evidence>
<dbReference type="EMBL" id="KC153978">
    <property type="protein sequence ID" value="AGA63932.1"/>
    <property type="molecule type" value="Genomic_DNA"/>
</dbReference>
<name>M4IV87_CALTB</name>
<evidence type="ECO:0000256" key="4">
    <source>
        <dbReference type="ARBA" id="ARBA00022840"/>
    </source>
</evidence>
<evidence type="ECO:0000256" key="2">
    <source>
        <dbReference type="ARBA" id="ARBA00022694"/>
    </source>
</evidence>
<evidence type="ECO:0000259" key="7">
    <source>
        <dbReference type="Pfam" id="PF01171"/>
    </source>
</evidence>
<keyword evidence="4 6" id="KW-0067">ATP-binding</keyword>
<keyword evidence="3 6" id="KW-0547">Nucleotide-binding</keyword>
<dbReference type="InterPro" id="IPR011063">
    <property type="entry name" value="TilS/TtcA_N"/>
</dbReference>
<evidence type="ECO:0000256" key="3">
    <source>
        <dbReference type="ARBA" id="ARBA00022741"/>
    </source>
</evidence>
<dbReference type="Gene3D" id="1.20.59.20">
    <property type="match status" value="1"/>
</dbReference>
<dbReference type="AlphaFoldDB" id="M4IV87"/>
<dbReference type="EC" id="6.3.4.19" evidence="6"/>
<evidence type="ECO:0000313" key="8">
    <source>
        <dbReference type="EMBL" id="AGA63932.1"/>
    </source>
</evidence>
<dbReference type="Gene3D" id="3.40.50.620">
    <property type="entry name" value="HUPs"/>
    <property type="match status" value="1"/>
</dbReference>
<proteinExistence type="inferred from homology"/>
<evidence type="ECO:0000256" key="1">
    <source>
        <dbReference type="ARBA" id="ARBA00022598"/>
    </source>
</evidence>
<comment type="domain">
    <text evidence="6">The N-terminal region contains the highly conserved SGGXDS motif, predicted to be a P-loop motif involved in ATP binding.</text>
</comment>
<sequence>MQTFLHRKFKLNFNRLINSNHLLIAISGGQDSICLIKLLNDYLQRKSIKKIEAIYIDHQWKKDSQQHAKHLINIMKNSLIPLTIYQIKDTVFSEAEARQLRYKILVKHARIKKYNTIITGHNQNDCIETLINNLLRGTSLNGITNLTSKKQICNKILLVRPLINFTRPEITWFCRQFCLPIWSDKTNYNHNVTRNKLRNELIPYLENQFNPNLQYNLCKFLELCQDDNEYIKENTIKLYIKSRHRYLISLNLNLLKKQHVILQRRVLQLFFHYNFNQNISNKILKTIIMLENHNNFNKYTIFANNLIIEYTDGWIYTNFSYKYQNNK</sequence>
<dbReference type="PANTHER" id="PTHR43033:SF1">
    <property type="entry name" value="TRNA(ILE)-LYSIDINE SYNTHASE-RELATED"/>
    <property type="match status" value="1"/>
</dbReference>
<comment type="similarity">
    <text evidence="6">Belongs to the tRNA(Ile)-lysidine synthase family.</text>
</comment>
<dbReference type="GeneID" id="15329305"/>
<accession>M4IV87</accession>
<evidence type="ECO:0000256" key="6">
    <source>
        <dbReference type="HAMAP-Rule" id="MF_01161"/>
    </source>
</evidence>
<dbReference type="InterPro" id="IPR012094">
    <property type="entry name" value="tRNA_Ile_lys_synt"/>
</dbReference>
<dbReference type="InterPro" id="IPR014729">
    <property type="entry name" value="Rossmann-like_a/b/a_fold"/>
</dbReference>
<comment type="catalytic activity">
    <reaction evidence="5 6">
        <text>cytidine(34) in tRNA(Ile2) + L-lysine + ATP = lysidine(34) in tRNA(Ile2) + AMP + diphosphate + H(+)</text>
        <dbReference type="Rhea" id="RHEA:43744"/>
        <dbReference type="Rhea" id="RHEA-COMP:10625"/>
        <dbReference type="Rhea" id="RHEA-COMP:10670"/>
        <dbReference type="ChEBI" id="CHEBI:15378"/>
        <dbReference type="ChEBI" id="CHEBI:30616"/>
        <dbReference type="ChEBI" id="CHEBI:32551"/>
        <dbReference type="ChEBI" id="CHEBI:33019"/>
        <dbReference type="ChEBI" id="CHEBI:82748"/>
        <dbReference type="ChEBI" id="CHEBI:83665"/>
        <dbReference type="ChEBI" id="CHEBI:456215"/>
        <dbReference type="EC" id="6.3.4.19"/>
    </reaction>
</comment>
<dbReference type="CDD" id="cd01992">
    <property type="entry name" value="TilS_N"/>
    <property type="match status" value="1"/>
</dbReference>
<reference evidence="8" key="1">
    <citation type="journal article" date="2013" name="PLoS ONE">
        <title>Evolution of red algal plastid genomes: ancient architectures, introns, horizontal gene transfer, and taxonomic utility of plastid markers.</title>
        <authorList>
            <person name="Janouskovec J."/>
            <person name="Liu S.-L."/>
            <person name="Martone P.T."/>
            <person name="Carre W."/>
            <person name="Leblanc C."/>
            <person name="Collen J."/>
            <person name="Keeling P.J."/>
        </authorList>
    </citation>
    <scope>NUCLEOTIDE SEQUENCE</scope>
</reference>
<dbReference type="GO" id="GO:0005524">
    <property type="term" value="F:ATP binding"/>
    <property type="evidence" value="ECO:0007669"/>
    <property type="project" value="UniProtKB-UniRule"/>
</dbReference>
<protein>
    <recommendedName>
        <fullName evidence="6">tRNA(Ile)-lysidine synthase, chloroplastic</fullName>
        <ecNumber evidence="6">6.3.4.19</ecNumber>
    </recommendedName>
    <alternativeName>
        <fullName evidence="6">tRNA(Ile)-2-lysyl-cytidine synthase</fullName>
    </alternativeName>
    <alternativeName>
        <fullName evidence="6">tRNA(Ile)-lysidine synthetase</fullName>
    </alternativeName>
</protein>
<organism evidence="8">
    <name type="scientific">Calliarthron tuberculosum</name>
    <name type="common">Coralline red alga</name>
    <name type="synonym">Corallina tuberculosa</name>
    <dbReference type="NCBI Taxonomy" id="48942"/>
    <lineage>
        <taxon>Eukaryota</taxon>
        <taxon>Rhodophyta</taxon>
        <taxon>Florideophyceae</taxon>
        <taxon>Corallinophycidae</taxon>
        <taxon>Corallinales</taxon>
        <taxon>Corallinaceae</taxon>
        <taxon>Corallinoideae</taxon>
        <taxon>Calliarthron</taxon>
    </lineage>
</organism>
<dbReference type="HAMAP" id="MF_01161">
    <property type="entry name" value="tRNA_Ile_lys_synt"/>
    <property type="match status" value="1"/>
</dbReference>
<keyword evidence="8" id="KW-0934">Plastid</keyword>
<dbReference type="RefSeq" id="YP_007878321.1">
    <property type="nucleotide sequence ID" value="NC_021075.1"/>
</dbReference>
<comment type="function">
    <text evidence="6">Ligates lysine onto the cytidine present at position 34 of the AUA codon-specific tRNA(Ile) that contains the anticodon CAU, in an ATP-dependent manner. Cytidine is converted to lysidine, thus changing the amino acid specificity of the tRNA from methionine to isoleucine.</text>
</comment>
<comment type="subcellular location">
    <subcellularLocation>
        <location evidence="6">Plastid</location>
        <location evidence="6">Chloroplast</location>
    </subcellularLocation>
</comment>
<dbReference type="PANTHER" id="PTHR43033">
    <property type="entry name" value="TRNA(ILE)-LYSIDINE SYNTHASE-RELATED"/>
    <property type="match status" value="1"/>
</dbReference>
<feature type="binding site" evidence="6">
    <location>
        <begin position="27"/>
        <end position="32"/>
    </location>
    <ligand>
        <name>ATP</name>
        <dbReference type="ChEBI" id="CHEBI:30616"/>
    </ligand>
</feature>
<dbReference type="GO" id="GO:0009507">
    <property type="term" value="C:chloroplast"/>
    <property type="evidence" value="ECO:0007669"/>
    <property type="project" value="UniProtKB-SubCell"/>
</dbReference>
<keyword evidence="8" id="KW-0150">Chloroplast</keyword>
<dbReference type="SUPFAM" id="SSF82829">
    <property type="entry name" value="MesJ substrate recognition domain-like"/>
    <property type="match status" value="1"/>
</dbReference>
<keyword evidence="2 6" id="KW-0819">tRNA processing</keyword>
<dbReference type="SUPFAM" id="SSF52402">
    <property type="entry name" value="Adenine nucleotide alpha hydrolases-like"/>
    <property type="match status" value="1"/>
</dbReference>
<dbReference type="InterPro" id="IPR012795">
    <property type="entry name" value="tRNA_Ile_lys_synt_N"/>
</dbReference>
<gene>
    <name evidence="6 8" type="primary">tilS</name>
</gene>
<geneLocation type="chloroplast" evidence="8"/>
<feature type="domain" description="tRNA(Ile)-lysidine/2-thiocytidine synthase N-terminal" evidence="7">
    <location>
        <begin position="22"/>
        <end position="200"/>
    </location>
</feature>